<gene>
    <name evidence="1" type="ORF">PHYPSEUDO_007580</name>
</gene>
<organism evidence="1 2">
    <name type="scientific">Phytophthora pseudosyringae</name>
    <dbReference type="NCBI Taxonomy" id="221518"/>
    <lineage>
        <taxon>Eukaryota</taxon>
        <taxon>Sar</taxon>
        <taxon>Stramenopiles</taxon>
        <taxon>Oomycota</taxon>
        <taxon>Peronosporomycetes</taxon>
        <taxon>Peronosporales</taxon>
        <taxon>Peronosporaceae</taxon>
        <taxon>Phytophthora</taxon>
    </lineage>
</organism>
<dbReference type="Proteomes" id="UP000694044">
    <property type="component" value="Unassembled WGS sequence"/>
</dbReference>
<reference evidence="1" key="1">
    <citation type="submission" date="2021-02" db="EMBL/GenBank/DDBJ databases">
        <authorList>
            <person name="Palmer J.M."/>
        </authorList>
    </citation>
    <scope>NUCLEOTIDE SEQUENCE</scope>
    <source>
        <strain evidence="1">SCRP734</strain>
    </source>
</reference>
<accession>A0A8T1VJ89</accession>
<sequence>MTSVAAPGAWPPFSAAVLVTRECFPAAGGALPHVTRRISDFLDTLSRGGAFSASCRRGDSERELSYLHRRDPAPLSQQMVRHAAASGHAHVLKWIQEHEDPSAENLWKDCNFSPVDEAAKNGHLNNVRRPDEMHWIGWAFTAAADHGRVEVAKWVKAAYPEALNDSSITLALSSAMDNGHDDMVQWLRSQQSERR</sequence>
<comment type="caution">
    <text evidence="1">The sequence shown here is derived from an EMBL/GenBank/DDBJ whole genome shotgun (WGS) entry which is preliminary data.</text>
</comment>
<proteinExistence type="predicted"/>
<evidence type="ECO:0000313" key="2">
    <source>
        <dbReference type="Proteomes" id="UP000694044"/>
    </source>
</evidence>
<dbReference type="AlphaFoldDB" id="A0A8T1VJ89"/>
<dbReference type="PANTHER" id="PTHR46586">
    <property type="entry name" value="ANKYRIN REPEAT-CONTAINING PROTEIN"/>
    <property type="match status" value="1"/>
</dbReference>
<dbReference type="PANTHER" id="PTHR46586:SF3">
    <property type="entry name" value="ANKYRIN REPEAT-CONTAINING PROTEIN"/>
    <property type="match status" value="1"/>
</dbReference>
<keyword evidence="2" id="KW-1185">Reference proteome</keyword>
<dbReference type="InterPro" id="IPR052050">
    <property type="entry name" value="SecEffector_AnkRepeat"/>
</dbReference>
<protein>
    <submittedName>
        <fullName evidence="1">Uncharacterized protein</fullName>
    </submittedName>
</protein>
<evidence type="ECO:0000313" key="1">
    <source>
        <dbReference type="EMBL" id="KAG7380270.1"/>
    </source>
</evidence>
<dbReference type="OrthoDB" id="70387at2759"/>
<name>A0A8T1VJ89_9STRA</name>
<dbReference type="EMBL" id="JAGDFM010000302">
    <property type="protein sequence ID" value="KAG7380270.1"/>
    <property type="molecule type" value="Genomic_DNA"/>
</dbReference>